<organism evidence="5 6">
    <name type="scientific">Mesorhizobium tianshanense</name>
    <dbReference type="NCBI Taxonomy" id="39844"/>
    <lineage>
        <taxon>Bacteria</taxon>
        <taxon>Pseudomonadati</taxon>
        <taxon>Pseudomonadota</taxon>
        <taxon>Alphaproteobacteria</taxon>
        <taxon>Hyphomicrobiales</taxon>
        <taxon>Phyllobacteriaceae</taxon>
        <taxon>Mesorhizobium</taxon>
    </lineage>
</organism>
<feature type="domain" description="HTH araC/xylS-type" evidence="4">
    <location>
        <begin position="225"/>
        <end position="323"/>
    </location>
</feature>
<dbReference type="PANTHER" id="PTHR43130:SF3">
    <property type="entry name" value="HTH-TYPE TRANSCRIPTIONAL REGULATOR RV1931C"/>
    <property type="match status" value="1"/>
</dbReference>
<dbReference type="GO" id="GO:0043565">
    <property type="term" value="F:sequence-specific DNA binding"/>
    <property type="evidence" value="ECO:0007669"/>
    <property type="project" value="InterPro"/>
</dbReference>
<dbReference type="GO" id="GO:0003700">
    <property type="term" value="F:DNA-binding transcription factor activity"/>
    <property type="evidence" value="ECO:0007669"/>
    <property type="project" value="InterPro"/>
</dbReference>
<keyword evidence="6" id="KW-1185">Reference proteome</keyword>
<dbReference type="Gene3D" id="1.10.10.60">
    <property type="entry name" value="Homeodomain-like"/>
    <property type="match status" value="2"/>
</dbReference>
<dbReference type="PROSITE" id="PS01124">
    <property type="entry name" value="HTH_ARAC_FAMILY_2"/>
    <property type="match status" value="1"/>
</dbReference>
<sequence length="337" mass="38141">MDRKRSRLMDFDGQHSVAVLCIEASLHSALLSIEPFRAANRLSKSRLFSIDFVSIDGQPSGTNLDIMIPVNATLDMPRTYDLILLHSSYGILDRGKTALFRWLRRQAAAGAHLCGMDAAPLLLGEAGLLKGYRATSHWSTLASFRELYPDTEVVEQLFVFDRNRSTCAGQLASVDYALFMLDRFCGRALRDIVANDLVYPAIRNEADLQRQIINGHAWHTNPILLRAQKLMQESIEDPLSIQAIADKCGISQRELQHLFGKHLKASPKNYYMTFRLQRAKELLIYSALSIRETGLASGFTSSATYFRAFRARFKTSPMHYRRAFQVNTSTPDGRRLY</sequence>
<evidence type="ECO:0000256" key="1">
    <source>
        <dbReference type="ARBA" id="ARBA00023015"/>
    </source>
</evidence>
<reference evidence="5 6" key="1">
    <citation type="journal article" date="2015" name="Stand. Genomic Sci.">
        <title>Genomic Encyclopedia of Bacterial and Archaeal Type Strains, Phase III: the genomes of soil and plant-associated and newly described type strains.</title>
        <authorList>
            <person name="Whitman W.B."/>
            <person name="Woyke T."/>
            <person name="Klenk H.P."/>
            <person name="Zhou Y."/>
            <person name="Lilburn T.G."/>
            <person name="Beck B.J."/>
            <person name="De Vos P."/>
            <person name="Vandamme P."/>
            <person name="Eisen J.A."/>
            <person name="Garrity G."/>
            <person name="Hugenholtz P."/>
            <person name="Kyrpides N.C."/>
        </authorList>
    </citation>
    <scope>NUCLEOTIDE SEQUENCE [LARGE SCALE GENOMIC DNA]</scope>
    <source>
        <strain evidence="5 6">CGMCC 1.2546</strain>
    </source>
</reference>
<evidence type="ECO:0000256" key="2">
    <source>
        <dbReference type="ARBA" id="ARBA00023125"/>
    </source>
</evidence>
<dbReference type="InterPro" id="IPR052158">
    <property type="entry name" value="INH-QAR"/>
</dbReference>
<dbReference type="AlphaFoldDB" id="A0A562P338"/>
<dbReference type="Gene3D" id="3.40.50.880">
    <property type="match status" value="1"/>
</dbReference>
<evidence type="ECO:0000313" key="6">
    <source>
        <dbReference type="Proteomes" id="UP000317122"/>
    </source>
</evidence>
<accession>A0A562P338</accession>
<evidence type="ECO:0000256" key="3">
    <source>
        <dbReference type="ARBA" id="ARBA00023163"/>
    </source>
</evidence>
<dbReference type="InterPro" id="IPR029062">
    <property type="entry name" value="Class_I_gatase-like"/>
</dbReference>
<gene>
    <name evidence="5" type="ORF">IQ26_02172</name>
</gene>
<dbReference type="InterPro" id="IPR002818">
    <property type="entry name" value="DJ-1/PfpI"/>
</dbReference>
<dbReference type="CDD" id="cd03136">
    <property type="entry name" value="GATase1_AraC_ArgR_like"/>
    <property type="match status" value="1"/>
</dbReference>
<dbReference type="Proteomes" id="UP000317122">
    <property type="component" value="Unassembled WGS sequence"/>
</dbReference>
<keyword evidence="3" id="KW-0804">Transcription</keyword>
<dbReference type="Pfam" id="PF12833">
    <property type="entry name" value="HTH_18"/>
    <property type="match status" value="1"/>
</dbReference>
<keyword evidence="2" id="KW-0238">DNA-binding</keyword>
<dbReference type="SMART" id="SM00342">
    <property type="entry name" value="HTH_ARAC"/>
    <property type="match status" value="1"/>
</dbReference>
<dbReference type="PROSITE" id="PS00041">
    <property type="entry name" value="HTH_ARAC_FAMILY_1"/>
    <property type="match status" value="2"/>
</dbReference>
<dbReference type="InterPro" id="IPR009057">
    <property type="entry name" value="Homeodomain-like_sf"/>
</dbReference>
<evidence type="ECO:0000313" key="5">
    <source>
        <dbReference type="EMBL" id="TWI38751.1"/>
    </source>
</evidence>
<name>A0A562P338_9HYPH</name>
<dbReference type="SUPFAM" id="SSF46689">
    <property type="entry name" value="Homeodomain-like"/>
    <property type="match status" value="2"/>
</dbReference>
<protein>
    <submittedName>
        <fullName evidence="5">AraC family carnitine catabolism transcriptional activator</fullName>
    </submittedName>
</protein>
<dbReference type="EMBL" id="VLKT01000011">
    <property type="protein sequence ID" value="TWI38751.1"/>
    <property type="molecule type" value="Genomic_DNA"/>
</dbReference>
<dbReference type="InterPro" id="IPR018062">
    <property type="entry name" value="HTH_AraC-typ_CS"/>
</dbReference>
<keyword evidence="1" id="KW-0805">Transcription regulation</keyword>
<comment type="caution">
    <text evidence="5">The sequence shown here is derived from an EMBL/GenBank/DDBJ whole genome shotgun (WGS) entry which is preliminary data.</text>
</comment>
<dbReference type="SUPFAM" id="SSF52317">
    <property type="entry name" value="Class I glutamine amidotransferase-like"/>
    <property type="match status" value="1"/>
</dbReference>
<dbReference type="PANTHER" id="PTHR43130">
    <property type="entry name" value="ARAC-FAMILY TRANSCRIPTIONAL REGULATOR"/>
    <property type="match status" value="1"/>
</dbReference>
<evidence type="ECO:0000259" key="4">
    <source>
        <dbReference type="PROSITE" id="PS01124"/>
    </source>
</evidence>
<dbReference type="InterPro" id="IPR018060">
    <property type="entry name" value="HTH_AraC"/>
</dbReference>
<dbReference type="Pfam" id="PF01965">
    <property type="entry name" value="DJ-1_PfpI"/>
    <property type="match status" value="1"/>
</dbReference>
<proteinExistence type="predicted"/>